<sequence>MPGDHLNHPEDIQDILSCTSTQRIRRILIYLNLPYLESQALKLQQLFFLQSMHDISTFQTIKKIPRKLTYPLKPSRYKENTIYIHLTKILIIKPLTASFHGAINSFASKTFISIYFVSLSHFLTVRKSQGRAYISSISLSL</sequence>
<reference evidence="1" key="1">
    <citation type="submission" date="2019-12" db="EMBL/GenBank/DDBJ databases">
        <title>Genome sequencing and annotation of Brassica cretica.</title>
        <authorList>
            <person name="Studholme D.J."/>
            <person name="Sarris P."/>
        </authorList>
    </citation>
    <scope>NUCLEOTIDE SEQUENCE</scope>
    <source>
        <strain evidence="1">PFS-109/04</strain>
        <tissue evidence="1">Leaf</tissue>
    </source>
</reference>
<dbReference type="EMBL" id="QGKX02001621">
    <property type="protein sequence ID" value="KAF3500217.1"/>
    <property type="molecule type" value="Genomic_DNA"/>
</dbReference>
<evidence type="ECO:0000313" key="1">
    <source>
        <dbReference type="EMBL" id="KAF3500217.1"/>
    </source>
</evidence>
<proteinExistence type="predicted"/>
<accession>A0A8S9NEB1</accession>
<protein>
    <submittedName>
        <fullName evidence="1">Uncharacterized protein</fullName>
    </submittedName>
</protein>
<organism evidence="1 2">
    <name type="scientific">Brassica cretica</name>
    <name type="common">Mustard</name>
    <dbReference type="NCBI Taxonomy" id="69181"/>
    <lineage>
        <taxon>Eukaryota</taxon>
        <taxon>Viridiplantae</taxon>
        <taxon>Streptophyta</taxon>
        <taxon>Embryophyta</taxon>
        <taxon>Tracheophyta</taxon>
        <taxon>Spermatophyta</taxon>
        <taxon>Magnoliopsida</taxon>
        <taxon>eudicotyledons</taxon>
        <taxon>Gunneridae</taxon>
        <taxon>Pentapetalae</taxon>
        <taxon>rosids</taxon>
        <taxon>malvids</taxon>
        <taxon>Brassicales</taxon>
        <taxon>Brassicaceae</taxon>
        <taxon>Brassiceae</taxon>
        <taxon>Brassica</taxon>
    </lineage>
</organism>
<evidence type="ECO:0000313" key="2">
    <source>
        <dbReference type="Proteomes" id="UP000712600"/>
    </source>
</evidence>
<comment type="caution">
    <text evidence="1">The sequence shown here is derived from an EMBL/GenBank/DDBJ whole genome shotgun (WGS) entry which is preliminary data.</text>
</comment>
<dbReference type="AlphaFoldDB" id="A0A8S9NEB1"/>
<name>A0A8S9NEB1_BRACR</name>
<gene>
    <name evidence="1" type="ORF">F2Q69_00045034</name>
</gene>
<dbReference type="Proteomes" id="UP000712600">
    <property type="component" value="Unassembled WGS sequence"/>
</dbReference>